<evidence type="ECO:0000313" key="5">
    <source>
        <dbReference type="Proteomes" id="UP000283644"/>
    </source>
</evidence>
<evidence type="ECO:0000256" key="2">
    <source>
        <dbReference type="SAM" id="MobiDB-lite"/>
    </source>
</evidence>
<protein>
    <recommendedName>
        <fullName evidence="3">VOC domain-containing protein</fullName>
    </recommendedName>
</protein>
<sequence length="304" mass="32547">MRPTGGRPVTAVLSISHVGLLTPDIEGCVQRWELLFNAGRTELRPTWYASDEEVLATFLPFGSCSIEPIQPMRPDTIQGAALAAGRPAFHLSVKVADIHETVRNLRSRGVWVQLRPPGRTVTLHRGWLDESSTHGVTLELIDAGEVASFRPPPAAGSAPPPEPTTPSDRPTLRSVALRVDDLDAARDFYAGDLGLAEQRPVQDAEVLGVPVRHAAVRAPEGLTVELFEYASERSVPALPAQQGISHVTLTTADLELLRARLHAAEALMTDDSANATGDAAGLWVHSRTTGGLVVHVLAETDTAS</sequence>
<dbReference type="InterPro" id="IPR037523">
    <property type="entry name" value="VOC_core"/>
</dbReference>
<dbReference type="PROSITE" id="PS51819">
    <property type="entry name" value="VOC"/>
    <property type="match status" value="1"/>
</dbReference>
<dbReference type="Proteomes" id="UP000283644">
    <property type="component" value="Unassembled WGS sequence"/>
</dbReference>
<keyword evidence="5" id="KW-1185">Reference proteome</keyword>
<dbReference type="Pfam" id="PF13669">
    <property type="entry name" value="Glyoxalase_4"/>
    <property type="match status" value="1"/>
</dbReference>
<dbReference type="GO" id="GO:0046491">
    <property type="term" value="P:L-methylmalonyl-CoA metabolic process"/>
    <property type="evidence" value="ECO:0007669"/>
    <property type="project" value="TreeGrafter"/>
</dbReference>
<comment type="caution">
    <text evidence="4">The sequence shown here is derived from an EMBL/GenBank/DDBJ whole genome shotgun (WGS) entry which is preliminary data.</text>
</comment>
<dbReference type="GO" id="GO:0004493">
    <property type="term" value="F:methylmalonyl-CoA epimerase activity"/>
    <property type="evidence" value="ECO:0007669"/>
    <property type="project" value="TreeGrafter"/>
</dbReference>
<reference evidence="4 5" key="1">
    <citation type="submission" date="2018-09" db="EMBL/GenBank/DDBJ databases">
        <title>Genome sequencing of Nocardioides immobilis CCTCC AB 2017083 for comparison to Nocardioides silvaticus.</title>
        <authorList>
            <person name="Li C."/>
            <person name="Wang G."/>
        </authorList>
    </citation>
    <scope>NUCLEOTIDE SEQUENCE [LARGE SCALE GENOMIC DNA]</scope>
    <source>
        <strain evidence="4 5">CCTCC AB 2017083</strain>
    </source>
</reference>
<evidence type="ECO:0000313" key="4">
    <source>
        <dbReference type="EMBL" id="RHW26237.1"/>
    </source>
</evidence>
<gene>
    <name evidence="4" type="ORF">D0Z08_14780</name>
</gene>
<proteinExistence type="predicted"/>
<evidence type="ECO:0000259" key="3">
    <source>
        <dbReference type="PROSITE" id="PS51819"/>
    </source>
</evidence>
<organism evidence="4 5">
    <name type="scientific">Nocardioides immobilis</name>
    <dbReference type="NCBI Taxonomy" id="2049295"/>
    <lineage>
        <taxon>Bacteria</taxon>
        <taxon>Bacillati</taxon>
        <taxon>Actinomycetota</taxon>
        <taxon>Actinomycetes</taxon>
        <taxon>Propionibacteriales</taxon>
        <taxon>Nocardioidaceae</taxon>
        <taxon>Nocardioides</taxon>
    </lineage>
</organism>
<feature type="domain" description="VOC" evidence="3">
    <location>
        <begin position="171"/>
        <end position="299"/>
    </location>
</feature>
<dbReference type="PANTHER" id="PTHR43048:SF3">
    <property type="entry name" value="METHYLMALONYL-COA EPIMERASE, MITOCHONDRIAL"/>
    <property type="match status" value="1"/>
</dbReference>
<dbReference type="EMBL" id="QXGH01000018">
    <property type="protein sequence ID" value="RHW26237.1"/>
    <property type="molecule type" value="Genomic_DNA"/>
</dbReference>
<dbReference type="InterPro" id="IPR004360">
    <property type="entry name" value="Glyas_Fos-R_dOase_dom"/>
</dbReference>
<accession>A0A417Y100</accession>
<dbReference type="SUPFAM" id="SSF54593">
    <property type="entry name" value="Glyoxalase/Bleomycin resistance protein/Dihydroxybiphenyl dioxygenase"/>
    <property type="match status" value="2"/>
</dbReference>
<dbReference type="Gene3D" id="3.10.180.10">
    <property type="entry name" value="2,3-Dihydroxybiphenyl 1,2-Dioxygenase, domain 1"/>
    <property type="match status" value="2"/>
</dbReference>
<keyword evidence="1" id="KW-0479">Metal-binding</keyword>
<feature type="compositionally biased region" description="Pro residues" evidence="2">
    <location>
        <begin position="150"/>
        <end position="164"/>
    </location>
</feature>
<dbReference type="InterPro" id="IPR051785">
    <property type="entry name" value="MMCE/EMCE_epimerase"/>
</dbReference>
<dbReference type="Pfam" id="PF00903">
    <property type="entry name" value="Glyoxalase"/>
    <property type="match status" value="1"/>
</dbReference>
<name>A0A417Y100_9ACTN</name>
<dbReference type="PANTHER" id="PTHR43048">
    <property type="entry name" value="METHYLMALONYL-COA EPIMERASE"/>
    <property type="match status" value="1"/>
</dbReference>
<dbReference type="AlphaFoldDB" id="A0A417Y100"/>
<dbReference type="InterPro" id="IPR029068">
    <property type="entry name" value="Glyas_Bleomycin-R_OHBP_Dase"/>
</dbReference>
<evidence type="ECO:0000256" key="1">
    <source>
        <dbReference type="ARBA" id="ARBA00022723"/>
    </source>
</evidence>
<dbReference type="OrthoDB" id="9788468at2"/>
<dbReference type="GO" id="GO:0046872">
    <property type="term" value="F:metal ion binding"/>
    <property type="evidence" value="ECO:0007669"/>
    <property type="project" value="UniProtKB-KW"/>
</dbReference>
<feature type="region of interest" description="Disordered" evidence="2">
    <location>
        <begin position="149"/>
        <end position="172"/>
    </location>
</feature>